<feature type="domain" description="Peptidase M24" evidence="8">
    <location>
        <begin position="12"/>
        <end position="243"/>
    </location>
</feature>
<comment type="cofactor">
    <cofactor evidence="6">
        <name>Co(2+)</name>
        <dbReference type="ChEBI" id="CHEBI:48828"/>
    </cofactor>
    <cofactor evidence="6">
        <name>Zn(2+)</name>
        <dbReference type="ChEBI" id="CHEBI:29105"/>
    </cofactor>
    <cofactor evidence="6">
        <name>Mn(2+)</name>
        <dbReference type="ChEBI" id="CHEBI:29035"/>
    </cofactor>
    <cofactor evidence="6">
        <name>Fe(2+)</name>
        <dbReference type="ChEBI" id="CHEBI:29033"/>
    </cofactor>
    <text evidence="6">Binds 2 divalent metal cations per subunit. Has a high-affinity and a low affinity metal-binding site. The true nature of the physiological cofactor is under debate. The enzyme is active with cobalt, zinc, manganese or divalent iron ions. Most likely, methionine aminopeptidases function as mononuclear Fe(2+)-metalloproteases under physiological conditions, and the catalytically relevant metal-binding site has been assigned to the histidine-containing high-affinity site.</text>
</comment>
<evidence type="ECO:0000256" key="6">
    <source>
        <dbReference type="HAMAP-Rule" id="MF_01974"/>
    </source>
</evidence>
<sequence length="252" mass="27833">MVKIKNSSQIKGIKKSSRLAATALQYLSDFIRPGITTQFLDDLAVKFIAKHGAVAAPLNYDGFPKSTCTSVNNVVCHGIPSPHQKLKNGDIINIDITTILDGYYGDTSATFPVGQISPANKKLLEVTKKAMELSIKAVKPGLHLNDCVGKIIEPYVKKFNYSVVRELGGHGVGLKFHEDPFVFHFDTNRHNIILKPGMIFTIEPMINASPDWRISIDRKDGWTVRTLDGFNSAQFEHTILVTPTGSEILTKL</sequence>
<organism evidence="9 10">
    <name type="scientific">Candidatus Shapirobacteria bacterium RIFOXYB1_FULL_38_38</name>
    <dbReference type="NCBI Taxonomy" id="1802151"/>
    <lineage>
        <taxon>Bacteria</taxon>
        <taxon>Candidatus Shapironibacteriota</taxon>
    </lineage>
</organism>
<evidence type="ECO:0000256" key="1">
    <source>
        <dbReference type="ARBA" id="ARBA00002521"/>
    </source>
</evidence>
<evidence type="ECO:0000256" key="4">
    <source>
        <dbReference type="ARBA" id="ARBA00022723"/>
    </source>
</evidence>
<reference evidence="9 10" key="1">
    <citation type="journal article" date="2016" name="Nat. Commun.">
        <title>Thousands of microbial genomes shed light on interconnected biogeochemical processes in an aquifer system.</title>
        <authorList>
            <person name="Anantharaman K."/>
            <person name="Brown C.T."/>
            <person name="Hug L.A."/>
            <person name="Sharon I."/>
            <person name="Castelle C.J."/>
            <person name="Probst A.J."/>
            <person name="Thomas B.C."/>
            <person name="Singh A."/>
            <person name="Wilkins M.J."/>
            <person name="Karaoz U."/>
            <person name="Brodie E.L."/>
            <person name="Williams K.H."/>
            <person name="Hubbard S.S."/>
            <person name="Banfield J.F."/>
        </authorList>
    </citation>
    <scope>NUCLEOTIDE SEQUENCE [LARGE SCALE GENOMIC DNA]</scope>
</reference>
<name>A0A1F7SPX8_9BACT</name>
<dbReference type="EC" id="3.4.11.18" evidence="6 7"/>
<dbReference type="Proteomes" id="UP000179812">
    <property type="component" value="Unassembled WGS sequence"/>
</dbReference>
<dbReference type="Gene3D" id="3.90.230.10">
    <property type="entry name" value="Creatinase/methionine aminopeptidase superfamily"/>
    <property type="match status" value="1"/>
</dbReference>
<feature type="binding site" evidence="6">
    <location>
        <position position="106"/>
    </location>
    <ligand>
        <name>a divalent metal cation</name>
        <dbReference type="ChEBI" id="CHEBI:60240"/>
        <label>2</label>
        <note>catalytic</note>
    </ligand>
</feature>
<feature type="binding site" evidence="6">
    <location>
        <position position="236"/>
    </location>
    <ligand>
        <name>a divalent metal cation</name>
        <dbReference type="ChEBI" id="CHEBI:60240"/>
        <label>1</label>
    </ligand>
</feature>
<dbReference type="GO" id="GO:0006508">
    <property type="term" value="P:proteolysis"/>
    <property type="evidence" value="ECO:0007669"/>
    <property type="project" value="UniProtKB-KW"/>
</dbReference>
<feature type="binding site" evidence="6">
    <location>
        <position position="177"/>
    </location>
    <ligand>
        <name>substrate</name>
    </ligand>
</feature>
<comment type="subunit">
    <text evidence="6">Monomer.</text>
</comment>
<evidence type="ECO:0000256" key="2">
    <source>
        <dbReference type="ARBA" id="ARBA00022438"/>
    </source>
</evidence>
<keyword evidence="5 6" id="KW-0378">Hydrolase</keyword>
<proteinExistence type="inferred from homology"/>
<evidence type="ECO:0000313" key="9">
    <source>
        <dbReference type="EMBL" id="OGL55826.1"/>
    </source>
</evidence>
<dbReference type="NCBIfam" id="TIGR00500">
    <property type="entry name" value="met_pdase_I"/>
    <property type="match status" value="1"/>
</dbReference>
<dbReference type="InterPro" id="IPR000994">
    <property type="entry name" value="Pept_M24"/>
</dbReference>
<dbReference type="InterPro" id="IPR002467">
    <property type="entry name" value="Pept_M24A_MAP1"/>
</dbReference>
<comment type="similarity">
    <text evidence="6">Belongs to the peptidase M24A family. Methionine aminopeptidase type 1 subfamily.</text>
</comment>
<gene>
    <name evidence="6" type="primary">map</name>
    <name evidence="9" type="ORF">A2367_02635</name>
</gene>
<evidence type="ECO:0000256" key="7">
    <source>
        <dbReference type="RuleBase" id="RU003653"/>
    </source>
</evidence>
<feature type="binding site" evidence="6">
    <location>
        <position position="95"/>
    </location>
    <ligand>
        <name>a divalent metal cation</name>
        <dbReference type="ChEBI" id="CHEBI:60240"/>
        <label>1</label>
    </ligand>
</feature>
<feature type="binding site" evidence="6">
    <location>
        <position position="203"/>
    </location>
    <ligand>
        <name>a divalent metal cation</name>
        <dbReference type="ChEBI" id="CHEBI:60240"/>
        <label>2</label>
        <note>catalytic</note>
    </ligand>
</feature>
<dbReference type="PANTHER" id="PTHR43330">
    <property type="entry name" value="METHIONINE AMINOPEPTIDASE"/>
    <property type="match status" value="1"/>
</dbReference>
<dbReference type="InterPro" id="IPR001714">
    <property type="entry name" value="Pept_M24_MAP"/>
</dbReference>
<dbReference type="AlphaFoldDB" id="A0A1F7SPX8"/>
<dbReference type="GO" id="GO:0004239">
    <property type="term" value="F:initiator methionyl aminopeptidase activity"/>
    <property type="evidence" value="ECO:0007669"/>
    <property type="project" value="UniProtKB-UniRule"/>
</dbReference>
<dbReference type="CDD" id="cd01086">
    <property type="entry name" value="MetAP1"/>
    <property type="match status" value="1"/>
</dbReference>
<dbReference type="Pfam" id="PF00557">
    <property type="entry name" value="Peptidase_M24"/>
    <property type="match status" value="1"/>
</dbReference>
<evidence type="ECO:0000313" key="10">
    <source>
        <dbReference type="Proteomes" id="UP000179812"/>
    </source>
</evidence>
<comment type="caution">
    <text evidence="9">The sequence shown here is derived from an EMBL/GenBank/DDBJ whole genome shotgun (WGS) entry which is preliminary data.</text>
</comment>
<dbReference type="PANTHER" id="PTHR43330:SF8">
    <property type="entry name" value="METHIONINE AMINOPEPTIDASE 1D, MITOCHONDRIAL"/>
    <property type="match status" value="1"/>
</dbReference>
<accession>A0A1F7SPX8</accession>
<comment type="function">
    <text evidence="1 6">Removes the N-terminal methionine from nascent proteins. The N-terminal methionine is often cleaved when the second residue in the primary sequence is small and uncharged (Met-Ala-, Cys, Gly, Pro, Ser, Thr, or Val). Requires deformylation of the N(alpha)-formylated initiator methionine before it can be hydrolyzed.</text>
</comment>
<dbReference type="SUPFAM" id="SSF55920">
    <property type="entry name" value="Creatinase/aminopeptidase"/>
    <property type="match status" value="1"/>
</dbReference>
<keyword evidence="3 6" id="KW-0645">Protease</keyword>
<comment type="catalytic activity">
    <reaction evidence="6 7">
        <text>Release of N-terminal amino acids, preferentially methionine, from peptides and arylamides.</text>
        <dbReference type="EC" id="3.4.11.18"/>
    </reaction>
</comment>
<keyword evidence="4 6" id="KW-0479">Metal-binding</keyword>
<evidence type="ECO:0000256" key="5">
    <source>
        <dbReference type="ARBA" id="ARBA00022801"/>
    </source>
</evidence>
<feature type="binding site" evidence="6">
    <location>
        <position position="236"/>
    </location>
    <ligand>
        <name>a divalent metal cation</name>
        <dbReference type="ChEBI" id="CHEBI:60240"/>
        <label>2</label>
        <note>catalytic</note>
    </ligand>
</feature>
<feature type="binding site" evidence="6">
    <location>
        <position position="170"/>
    </location>
    <ligand>
        <name>a divalent metal cation</name>
        <dbReference type="ChEBI" id="CHEBI:60240"/>
        <label>2</label>
        <note>catalytic</note>
    </ligand>
</feature>
<protein>
    <recommendedName>
        <fullName evidence="6 7">Methionine aminopeptidase</fullName>
        <shortName evidence="6">MAP</shortName>
        <shortName evidence="6">MetAP</shortName>
        <ecNumber evidence="6 7">3.4.11.18</ecNumber>
    </recommendedName>
    <alternativeName>
        <fullName evidence="6">Peptidase M</fullName>
    </alternativeName>
</protein>
<dbReference type="InterPro" id="IPR036005">
    <property type="entry name" value="Creatinase/aminopeptidase-like"/>
</dbReference>
<dbReference type="PRINTS" id="PR00599">
    <property type="entry name" value="MAPEPTIDASE"/>
</dbReference>
<dbReference type="HAMAP" id="MF_01974">
    <property type="entry name" value="MetAP_1"/>
    <property type="match status" value="1"/>
</dbReference>
<dbReference type="GO" id="GO:0070006">
    <property type="term" value="F:metalloaminopeptidase activity"/>
    <property type="evidence" value="ECO:0007669"/>
    <property type="project" value="UniProtKB-UniRule"/>
</dbReference>
<dbReference type="GO" id="GO:0046872">
    <property type="term" value="F:metal ion binding"/>
    <property type="evidence" value="ECO:0007669"/>
    <property type="project" value="UniProtKB-UniRule"/>
</dbReference>
<evidence type="ECO:0000259" key="8">
    <source>
        <dbReference type="Pfam" id="PF00557"/>
    </source>
</evidence>
<evidence type="ECO:0000256" key="3">
    <source>
        <dbReference type="ARBA" id="ARBA00022670"/>
    </source>
</evidence>
<feature type="binding site" evidence="6">
    <location>
        <position position="106"/>
    </location>
    <ligand>
        <name>a divalent metal cation</name>
        <dbReference type="ChEBI" id="CHEBI:60240"/>
        <label>1</label>
    </ligand>
</feature>
<feature type="binding site" evidence="6">
    <location>
        <position position="77"/>
    </location>
    <ligand>
        <name>substrate</name>
    </ligand>
</feature>
<keyword evidence="2 6" id="KW-0031">Aminopeptidase</keyword>
<dbReference type="EMBL" id="MGDL01000059">
    <property type="protein sequence ID" value="OGL55826.1"/>
    <property type="molecule type" value="Genomic_DNA"/>
</dbReference>